<dbReference type="AlphaFoldDB" id="A0A7X0MFH3"/>
<name>A0A7X0MFH3_9HYPH</name>
<dbReference type="InterPro" id="IPR050557">
    <property type="entry name" value="RTX_toxin/Mannuronan_C5-epim"/>
</dbReference>
<evidence type="ECO:0000313" key="5">
    <source>
        <dbReference type="Proteomes" id="UP000565576"/>
    </source>
</evidence>
<dbReference type="InterPro" id="IPR010566">
    <property type="entry name" value="Haemolys_ca-bd"/>
</dbReference>
<organism evidence="4 5">
    <name type="scientific">Rhizobium lusitanum</name>
    <dbReference type="NCBI Taxonomy" id="293958"/>
    <lineage>
        <taxon>Bacteria</taxon>
        <taxon>Pseudomonadati</taxon>
        <taxon>Pseudomonadota</taxon>
        <taxon>Alphaproteobacteria</taxon>
        <taxon>Hyphomicrobiales</taxon>
        <taxon>Rhizobiaceae</taxon>
        <taxon>Rhizobium/Agrobacterium group</taxon>
        <taxon>Rhizobium</taxon>
    </lineage>
</organism>
<dbReference type="GO" id="GO:0005509">
    <property type="term" value="F:calcium ion binding"/>
    <property type="evidence" value="ECO:0007669"/>
    <property type="project" value="InterPro"/>
</dbReference>
<protein>
    <submittedName>
        <fullName evidence="4">Ca2+-binding RTX toxin-like protein</fullName>
    </submittedName>
</protein>
<dbReference type="InterPro" id="IPR011049">
    <property type="entry name" value="Serralysin-like_metalloprot_C"/>
</dbReference>
<comment type="caution">
    <text evidence="4">The sequence shown here is derived from an EMBL/GenBank/DDBJ whole genome shotgun (WGS) entry which is preliminary data.</text>
</comment>
<dbReference type="RefSeq" id="WP_184710150.1">
    <property type="nucleotide sequence ID" value="NZ_JACHBG010000023.1"/>
</dbReference>
<proteinExistence type="predicted"/>
<feature type="domain" description="Haemolysin-type calcium binding-related" evidence="3">
    <location>
        <begin position="747"/>
        <end position="788"/>
    </location>
</feature>
<accession>A0A7X0MFH3</accession>
<dbReference type="Proteomes" id="UP000565576">
    <property type="component" value="Unassembled WGS sequence"/>
</dbReference>
<dbReference type="SUPFAM" id="SSF51120">
    <property type="entry name" value="beta-Roll"/>
    <property type="match status" value="3"/>
</dbReference>
<dbReference type="PANTHER" id="PTHR38340:SF1">
    <property type="entry name" value="S-LAYER PROTEIN"/>
    <property type="match status" value="1"/>
</dbReference>
<dbReference type="Pfam" id="PF00353">
    <property type="entry name" value="HemolysinCabind"/>
    <property type="match status" value="4"/>
</dbReference>
<dbReference type="InterPro" id="IPR001343">
    <property type="entry name" value="Hemolysn_Ca-bd"/>
</dbReference>
<dbReference type="Gene3D" id="2.150.10.10">
    <property type="entry name" value="Serralysin-like metalloprotease, C-terminal"/>
    <property type="match status" value="4"/>
</dbReference>
<reference evidence="4 5" key="1">
    <citation type="submission" date="2020-08" db="EMBL/GenBank/DDBJ databases">
        <title>Genomic Encyclopedia of Type Strains, Phase IV (KMG-V): Genome sequencing to study the core and pangenomes of soil and plant-associated prokaryotes.</title>
        <authorList>
            <person name="Whitman W."/>
        </authorList>
    </citation>
    <scope>NUCLEOTIDE SEQUENCE [LARGE SCALE GENOMIC DNA]</scope>
    <source>
        <strain evidence="4 5">SEMIA 4060</strain>
    </source>
</reference>
<dbReference type="Pfam" id="PF06594">
    <property type="entry name" value="HCBP_related"/>
    <property type="match status" value="2"/>
</dbReference>
<evidence type="ECO:0000259" key="3">
    <source>
        <dbReference type="Pfam" id="PF06594"/>
    </source>
</evidence>
<evidence type="ECO:0000313" key="4">
    <source>
        <dbReference type="EMBL" id="MBB6488511.1"/>
    </source>
</evidence>
<evidence type="ECO:0000256" key="2">
    <source>
        <dbReference type="ARBA" id="ARBA00022525"/>
    </source>
</evidence>
<keyword evidence="2" id="KW-0964">Secreted</keyword>
<dbReference type="GO" id="GO:0005576">
    <property type="term" value="C:extracellular region"/>
    <property type="evidence" value="ECO:0007669"/>
    <property type="project" value="UniProtKB-SubCell"/>
</dbReference>
<dbReference type="PANTHER" id="PTHR38340">
    <property type="entry name" value="S-LAYER PROTEIN"/>
    <property type="match status" value="1"/>
</dbReference>
<dbReference type="PRINTS" id="PR00313">
    <property type="entry name" value="CABNDNGRPT"/>
</dbReference>
<evidence type="ECO:0000256" key="1">
    <source>
        <dbReference type="ARBA" id="ARBA00004613"/>
    </source>
</evidence>
<comment type="subcellular location">
    <subcellularLocation>
        <location evidence="1">Secreted</location>
    </subcellularLocation>
</comment>
<dbReference type="EMBL" id="JACHBG010000023">
    <property type="protein sequence ID" value="MBB6488511.1"/>
    <property type="molecule type" value="Genomic_DNA"/>
</dbReference>
<gene>
    <name evidence="4" type="ORF">GGD46_005827</name>
</gene>
<sequence>MVHIPFVSSNGLVTVNFNDNMPVPTYNMMIMTLGLLERSSFAGNFFGKSSVISVVNDPNESYWDHTAQVLHFSTISQSPDGNSHSYFSLLDGRAHVESLQSIFVHELTHALVGKFDLIDLAGNPIFLRDISAGDRIAAMLADPTADFMGETVRMTNAIMTEISGPEARGHYLNTGTDVDALAKAGVTTNGQSVDAVIFGGLHGARDLTIDRGTSIHAGKPEIALIIGGDGNEKIAAGGGRDYVYGGAGDDILVGGKADFNDLSLDTAHPEWDDGETDQLSGGAGRDEYYIYSNHVVVETPLTDPSVADLINNQIDFVDATDQDFKIHFQFHDSDGRVQSLDLTPAMVRAGVDSNDGLPVYKFGTKALDGYTGHIMGQEIGDKLVVFVTIGYQVAAVLGGFYNWPKYPQGPVIGTPGNDTFYGSSGNDHIYGGDGSDTFHDSAGDDIYDGDHAGPPQGNRNFVSLTQDGNGWVDQVVFDGVLSDYIFTLNADGSATVVGASSGSDKLIGIEVVKFSGDNTVYQLSDLLAPSIPTPTVVGTSGDDHLTGTDGNDVFDSLGGNDNVNGGEGSDTYLYSVNDGDEYIDDEAGSVIDVDVLKMKDLNYADVTFTHDSWSSNLVLTVNSTNHVITLDEQYYAASEGWGLERIDFADGISVGLQHSDEVWSYKGSKGNDHIVGAIWGKQDIFEGGKGNDFLSGEGGSDIYIYSKGDGSDIIHDGVGFTDEVNVDVLKLTDLNQADLSFARDGTNLKITVNQTGETITVDDQFYRPDENYGVEKIEFADGSSWDLQDIWQNVPAPSAQRIAQMSASTHHPAPSPVSNGDDYSADIIRFPTTASNSHANAVQAVDPAVLHHAAADGNAGQSADNIISLQDFLHGMQNDDHATDLWFEPEPIGSVI</sequence>
<feature type="domain" description="Haemolysin-type calcium binding-related" evidence="3">
    <location>
        <begin position="616"/>
        <end position="653"/>
    </location>
</feature>